<keyword evidence="3" id="KW-1185">Reference proteome</keyword>
<organism evidence="2 3">
    <name type="scientific">Tricholomella constricta</name>
    <dbReference type="NCBI Taxonomy" id="117010"/>
    <lineage>
        <taxon>Eukaryota</taxon>
        <taxon>Fungi</taxon>
        <taxon>Dikarya</taxon>
        <taxon>Basidiomycota</taxon>
        <taxon>Agaricomycotina</taxon>
        <taxon>Agaricomycetes</taxon>
        <taxon>Agaricomycetidae</taxon>
        <taxon>Agaricales</taxon>
        <taxon>Tricholomatineae</taxon>
        <taxon>Lyophyllaceae</taxon>
        <taxon>Tricholomella</taxon>
    </lineage>
</organism>
<dbReference type="Pfam" id="PF07093">
    <property type="entry name" value="SGT1"/>
    <property type="match status" value="1"/>
</dbReference>
<feature type="region of interest" description="Disordered" evidence="1">
    <location>
        <begin position="153"/>
        <end position="182"/>
    </location>
</feature>
<name>A0A8H5H6B7_9AGAR</name>
<dbReference type="OrthoDB" id="27237at2759"/>
<feature type="region of interest" description="Disordered" evidence="1">
    <location>
        <begin position="724"/>
        <end position="752"/>
    </location>
</feature>
<dbReference type="Proteomes" id="UP000565441">
    <property type="component" value="Unassembled WGS sequence"/>
</dbReference>
<dbReference type="InterPro" id="IPR010770">
    <property type="entry name" value="Ecd"/>
</dbReference>
<dbReference type="PANTHER" id="PTHR13060">
    <property type="entry name" value="SGT1 PROTEIN HSGT1 SUPPRESSOR OF GCR2"/>
    <property type="match status" value="1"/>
</dbReference>
<feature type="compositionally biased region" description="Acidic residues" evidence="1">
    <location>
        <begin position="169"/>
        <end position="182"/>
    </location>
</feature>
<feature type="region of interest" description="Disordered" evidence="1">
    <location>
        <begin position="527"/>
        <end position="546"/>
    </location>
</feature>
<feature type="compositionally biased region" description="Acidic residues" evidence="1">
    <location>
        <begin position="626"/>
        <end position="645"/>
    </location>
</feature>
<comment type="caution">
    <text evidence="2">The sequence shown here is derived from an EMBL/GenBank/DDBJ whole genome shotgun (WGS) entry which is preliminary data.</text>
</comment>
<dbReference type="EMBL" id="JAACJP010000023">
    <property type="protein sequence ID" value="KAF5377517.1"/>
    <property type="molecule type" value="Genomic_DNA"/>
</dbReference>
<evidence type="ECO:0000313" key="2">
    <source>
        <dbReference type="EMBL" id="KAF5377517.1"/>
    </source>
</evidence>
<feature type="compositionally biased region" description="Acidic residues" evidence="1">
    <location>
        <begin position="818"/>
        <end position="829"/>
    </location>
</feature>
<feature type="compositionally biased region" description="Basic and acidic residues" evidence="1">
    <location>
        <begin position="785"/>
        <end position="796"/>
    </location>
</feature>
<dbReference type="GO" id="GO:0005634">
    <property type="term" value="C:nucleus"/>
    <property type="evidence" value="ECO:0007669"/>
    <property type="project" value="TreeGrafter"/>
</dbReference>
<evidence type="ECO:0000313" key="3">
    <source>
        <dbReference type="Proteomes" id="UP000565441"/>
    </source>
</evidence>
<reference evidence="2 3" key="1">
    <citation type="journal article" date="2020" name="ISME J.">
        <title>Uncovering the hidden diversity of litter-decomposition mechanisms in mushroom-forming fungi.</title>
        <authorList>
            <person name="Floudas D."/>
            <person name="Bentzer J."/>
            <person name="Ahren D."/>
            <person name="Johansson T."/>
            <person name="Persson P."/>
            <person name="Tunlid A."/>
        </authorList>
    </citation>
    <scope>NUCLEOTIDE SEQUENCE [LARGE SCALE GENOMIC DNA]</scope>
    <source>
        <strain evidence="2 3">CBS 661.87</strain>
    </source>
</reference>
<feature type="region of interest" description="Disordered" evidence="1">
    <location>
        <begin position="557"/>
        <end position="650"/>
    </location>
</feature>
<feature type="region of interest" description="Disordered" evidence="1">
    <location>
        <begin position="768"/>
        <end position="830"/>
    </location>
</feature>
<dbReference type="PANTHER" id="PTHR13060:SF0">
    <property type="entry name" value="PROTEIN ECDYSONELESS HOMOLOG"/>
    <property type="match status" value="1"/>
</dbReference>
<evidence type="ECO:0008006" key="4">
    <source>
        <dbReference type="Google" id="ProtNLM"/>
    </source>
</evidence>
<feature type="compositionally biased region" description="Basic and acidic residues" evidence="1">
    <location>
        <begin position="588"/>
        <end position="600"/>
    </location>
</feature>
<accession>A0A8H5H6B7</accession>
<evidence type="ECO:0000256" key="1">
    <source>
        <dbReference type="SAM" id="MobiDB-lite"/>
    </source>
</evidence>
<gene>
    <name evidence="2" type="ORF">D9615_005134</name>
</gene>
<feature type="compositionally biased region" description="Acidic residues" evidence="1">
    <location>
        <begin position="797"/>
        <end position="807"/>
    </location>
</feature>
<feature type="compositionally biased region" description="Acidic residues" evidence="1">
    <location>
        <begin position="527"/>
        <end position="541"/>
    </location>
</feature>
<protein>
    <recommendedName>
        <fullName evidence="4">SGT1-domain-containing protein</fullName>
    </recommendedName>
</protein>
<sequence>MDIFNRPPAIAEDTLQYTLYPPKNLSDKAAVTTFAACIRTYTDSLLLDFVWHRDAFELKVVSDPDPDNDGSRWILEGRMRVGDCVDDEWCTVWLLREVSAKWDLVISVSDSDGEFLLIEAAEALQSWVKPSNSENRVWIYSFRLHLVPISHISPPSRKRHSRQSSGANEDNDRDGTNTEDDNEYISAQDAIKLVRDLSILTVAPPDVENTVWRRISQYPAATRHQHKTKAYIPIDVAKSLVNKPSLIQKAVEAFYTRDAIQLRAAHRMSRFPPNTCVLSTVKMTRTAYAQLVGQKFSPPKVFGHWEEPEGTKEWRWRDVGMKIFDFDKAVGFEMLYHESKGRPDASSATGDTVKASAEAKKDALRRNPEYTTYIQNLVSADYFRGEIEGSELWNILENKAADMFVEVRQADGARRPSFAAQVNNIVSGLSHPVSIPQDEEDSDDWLNVDSQDFEAMLKQTMGNTKSAARTDAMDVDIPETDEIAEERLTSAQATKLKELATKVESFVEGQGDLDGARFEDDLFSDEEFSDEYSQSDEEEENSTQLAARQADMDKLVPGLEPSEYGKMPSSFHSNSQRVAPANIGTDVVEAKVEQADKPEAKPSTAEQPRTKPIRQPIIPRDKYDGVDSDDETDEEEDVEADESDEERPQVVGDIEIDMGEEEEEFLAFSRQALGISDDQWNEIVQDRQKRGGGSPAAAKYPFLTLFPAFLPASAAKGAFAMKEPMAAPAATEKQPQGRTPTPGPRPNVNPNLDSFEAVMQAMDTELARMRPKSTKAGKIPTPTTADKEKGKAKTTVEGEDEDIESAMDAELKAALERGDEDEDQVEEAPDYNLIKNFLESFKNQAGLSGPVSNLAGMLQPGWQLPRDES</sequence>
<dbReference type="AlphaFoldDB" id="A0A8H5H6B7"/>
<proteinExistence type="predicted"/>